<dbReference type="EMBL" id="GBRH01250701">
    <property type="protein sequence ID" value="JAD47194.1"/>
    <property type="molecule type" value="Transcribed_RNA"/>
</dbReference>
<reference evidence="1" key="1">
    <citation type="submission" date="2014-09" db="EMBL/GenBank/DDBJ databases">
        <authorList>
            <person name="Magalhaes I.L.F."/>
            <person name="Oliveira U."/>
            <person name="Santos F.R."/>
            <person name="Vidigal T.H.D.A."/>
            <person name="Brescovit A.D."/>
            <person name="Santos A.J."/>
        </authorList>
    </citation>
    <scope>NUCLEOTIDE SEQUENCE</scope>
    <source>
        <tissue evidence="1">Shoot tissue taken approximately 20 cm above the soil surface</tissue>
    </source>
</reference>
<accession>A0A0A9A697</accession>
<evidence type="ECO:0000313" key="1">
    <source>
        <dbReference type="EMBL" id="JAD47194.1"/>
    </source>
</evidence>
<protein>
    <submittedName>
        <fullName evidence="1">Uncharacterized protein</fullName>
    </submittedName>
</protein>
<dbReference type="AlphaFoldDB" id="A0A0A9A697"/>
<name>A0A0A9A697_ARUDO</name>
<sequence length="30" mass="3459">MVPRQSLQKGVARTATYAPFGQNRVRRLEQ</sequence>
<organism evidence="1">
    <name type="scientific">Arundo donax</name>
    <name type="common">Giant reed</name>
    <name type="synonym">Donax arundinaceus</name>
    <dbReference type="NCBI Taxonomy" id="35708"/>
    <lineage>
        <taxon>Eukaryota</taxon>
        <taxon>Viridiplantae</taxon>
        <taxon>Streptophyta</taxon>
        <taxon>Embryophyta</taxon>
        <taxon>Tracheophyta</taxon>
        <taxon>Spermatophyta</taxon>
        <taxon>Magnoliopsida</taxon>
        <taxon>Liliopsida</taxon>
        <taxon>Poales</taxon>
        <taxon>Poaceae</taxon>
        <taxon>PACMAD clade</taxon>
        <taxon>Arundinoideae</taxon>
        <taxon>Arundineae</taxon>
        <taxon>Arundo</taxon>
    </lineage>
</organism>
<reference evidence="1" key="2">
    <citation type="journal article" date="2015" name="Data Brief">
        <title>Shoot transcriptome of the giant reed, Arundo donax.</title>
        <authorList>
            <person name="Barrero R.A."/>
            <person name="Guerrero F.D."/>
            <person name="Moolhuijzen P."/>
            <person name="Goolsby J.A."/>
            <person name="Tidwell J."/>
            <person name="Bellgard S.E."/>
            <person name="Bellgard M.I."/>
        </authorList>
    </citation>
    <scope>NUCLEOTIDE SEQUENCE</scope>
    <source>
        <tissue evidence="1">Shoot tissue taken approximately 20 cm above the soil surface</tissue>
    </source>
</reference>
<proteinExistence type="predicted"/>